<protein>
    <submittedName>
        <fullName evidence="1">Uncharacterized protein</fullName>
    </submittedName>
</protein>
<keyword evidence="2" id="KW-1185">Reference proteome</keyword>
<evidence type="ECO:0000313" key="2">
    <source>
        <dbReference type="Proteomes" id="UP000298460"/>
    </source>
</evidence>
<comment type="caution">
    <text evidence="1">The sequence shown here is derived from an EMBL/GenBank/DDBJ whole genome shotgun (WGS) entry which is preliminary data.</text>
</comment>
<name>A0A4Z0QVN8_9FIRM</name>
<proteinExistence type="predicted"/>
<dbReference type="EMBL" id="SPQQ01000025">
    <property type="protein sequence ID" value="TGE34901.1"/>
    <property type="molecule type" value="Genomic_DNA"/>
</dbReference>
<dbReference type="AlphaFoldDB" id="A0A4Z0QVN8"/>
<evidence type="ECO:0000313" key="1">
    <source>
        <dbReference type="EMBL" id="TGE34901.1"/>
    </source>
</evidence>
<sequence length="62" mass="6871">MSRSCHTAALALAWVWVWVWAWNGERLGVFGEGSGDGTFHVHRLVFRAALKMGVVKVGGRFV</sequence>
<reference evidence="1 2" key="1">
    <citation type="submission" date="2019-03" db="EMBL/GenBank/DDBJ databases">
        <title>Draft Genome Sequence of Desulfosporosinus fructosivorans Strain 63.6F, Isolated from Marine Sediment in the Baltic Sea.</title>
        <authorList>
            <person name="Hausmann B."/>
            <person name="Vandieken V."/>
            <person name="Pjevac P."/>
            <person name="Schreck K."/>
            <person name="Herbold C.W."/>
            <person name="Loy A."/>
        </authorList>
    </citation>
    <scope>NUCLEOTIDE SEQUENCE [LARGE SCALE GENOMIC DNA]</scope>
    <source>
        <strain evidence="1 2">63.6F</strain>
    </source>
</reference>
<accession>A0A4Z0QVN8</accession>
<dbReference type="Proteomes" id="UP000298460">
    <property type="component" value="Unassembled WGS sequence"/>
</dbReference>
<organism evidence="1 2">
    <name type="scientific">Desulfosporosinus fructosivorans</name>
    <dbReference type="NCBI Taxonomy" id="2018669"/>
    <lineage>
        <taxon>Bacteria</taxon>
        <taxon>Bacillati</taxon>
        <taxon>Bacillota</taxon>
        <taxon>Clostridia</taxon>
        <taxon>Eubacteriales</taxon>
        <taxon>Desulfitobacteriaceae</taxon>
        <taxon>Desulfosporosinus</taxon>
    </lineage>
</organism>
<gene>
    <name evidence="1" type="ORF">E4K67_28260</name>
</gene>